<dbReference type="Proteomes" id="UP001558652">
    <property type="component" value="Unassembled WGS sequence"/>
</dbReference>
<feature type="region of interest" description="Disordered" evidence="1">
    <location>
        <begin position="123"/>
        <end position="151"/>
    </location>
</feature>
<protein>
    <submittedName>
        <fullName evidence="2">Uncharacterized protein</fullName>
    </submittedName>
</protein>
<evidence type="ECO:0000313" key="2">
    <source>
        <dbReference type="EMBL" id="KAL1139922.1"/>
    </source>
</evidence>
<feature type="compositionally biased region" description="Basic residues" evidence="1">
    <location>
        <begin position="1"/>
        <end position="13"/>
    </location>
</feature>
<reference evidence="2 3" key="1">
    <citation type="submission" date="2024-07" db="EMBL/GenBank/DDBJ databases">
        <title>Chromosome-level genome assembly of the water stick insect Ranatra chinensis (Heteroptera: Nepidae).</title>
        <authorList>
            <person name="Liu X."/>
        </authorList>
    </citation>
    <scope>NUCLEOTIDE SEQUENCE [LARGE SCALE GENOMIC DNA]</scope>
    <source>
        <strain evidence="2">Cailab_2021Rc</strain>
        <tissue evidence="2">Muscle</tissue>
    </source>
</reference>
<feature type="compositionally biased region" description="Basic and acidic residues" evidence="1">
    <location>
        <begin position="125"/>
        <end position="135"/>
    </location>
</feature>
<comment type="caution">
    <text evidence="2">The sequence shown here is derived from an EMBL/GenBank/DDBJ whole genome shotgun (WGS) entry which is preliminary data.</text>
</comment>
<evidence type="ECO:0000256" key="1">
    <source>
        <dbReference type="SAM" id="MobiDB-lite"/>
    </source>
</evidence>
<organism evidence="2 3">
    <name type="scientific">Ranatra chinensis</name>
    <dbReference type="NCBI Taxonomy" id="642074"/>
    <lineage>
        <taxon>Eukaryota</taxon>
        <taxon>Metazoa</taxon>
        <taxon>Ecdysozoa</taxon>
        <taxon>Arthropoda</taxon>
        <taxon>Hexapoda</taxon>
        <taxon>Insecta</taxon>
        <taxon>Pterygota</taxon>
        <taxon>Neoptera</taxon>
        <taxon>Paraneoptera</taxon>
        <taxon>Hemiptera</taxon>
        <taxon>Heteroptera</taxon>
        <taxon>Panheteroptera</taxon>
        <taxon>Nepomorpha</taxon>
        <taxon>Nepidae</taxon>
        <taxon>Ranatrinae</taxon>
        <taxon>Ranatra</taxon>
    </lineage>
</organism>
<feature type="region of interest" description="Disordered" evidence="1">
    <location>
        <begin position="1"/>
        <end position="27"/>
    </location>
</feature>
<gene>
    <name evidence="2" type="ORF">AAG570_006899</name>
</gene>
<keyword evidence="3" id="KW-1185">Reference proteome</keyword>
<dbReference type="EMBL" id="JBFDAA010000002">
    <property type="protein sequence ID" value="KAL1139922.1"/>
    <property type="molecule type" value="Genomic_DNA"/>
</dbReference>
<sequence>MASKRRNMLHKIKKQETTENGIEQGPVPCGSPLLGIVATGGLNISVKRGRGVGALCSPPNDASSTGPVPGNGIGKKAGGNLFKGEGEAVRRSTRHRRVRGEKEVTVSSSQTLKDLKLQVHIGLHNQKDRETEPQHGRQLSVAHMSSPSGDM</sequence>
<proteinExistence type="predicted"/>
<dbReference type="AlphaFoldDB" id="A0ABD0YVF2"/>
<evidence type="ECO:0000313" key="3">
    <source>
        <dbReference type="Proteomes" id="UP001558652"/>
    </source>
</evidence>
<name>A0ABD0YVF2_9HEMI</name>
<accession>A0ABD0YVF2</accession>
<feature type="region of interest" description="Disordered" evidence="1">
    <location>
        <begin position="55"/>
        <end position="109"/>
    </location>
</feature>